<evidence type="ECO:0000313" key="9">
    <source>
        <dbReference type="Proteomes" id="UP000007110"/>
    </source>
</evidence>
<dbReference type="KEGG" id="spu:115927185"/>
<dbReference type="OMA" id="TREANHQ"/>
<evidence type="ECO:0000256" key="5">
    <source>
        <dbReference type="ARBA" id="ARBA00023136"/>
    </source>
</evidence>
<evidence type="ECO:0000256" key="4">
    <source>
        <dbReference type="ARBA" id="ARBA00022989"/>
    </source>
</evidence>
<keyword evidence="5 7" id="KW-0472">Membrane</keyword>
<dbReference type="InParanoid" id="A0A7M7T284"/>
<reference evidence="8" key="2">
    <citation type="submission" date="2021-01" db="UniProtKB">
        <authorList>
            <consortium name="EnsemblMetazoa"/>
        </authorList>
    </citation>
    <scope>IDENTIFICATION</scope>
</reference>
<feature type="region of interest" description="Disordered" evidence="6">
    <location>
        <begin position="1"/>
        <end position="76"/>
    </location>
</feature>
<dbReference type="PANTHER" id="PTHR14948:SF44">
    <property type="entry name" value="PROLINE-RICH TRANSMEMBRANE PROTEIN 1-LIKE"/>
    <property type="match status" value="1"/>
</dbReference>
<sequence length="179" mass="19331">MALEYKQFTNEGFDVEGVGHGDPPSYDESNAIPSSAPPQNPYPPPKSLEYPMQQPSHSQQAAQFPQQQPGTAAPQPQVVQVPIQQNIANVSTGIAPNDYFAQALFVTLCCCMPFGIVALIKSREVKHRSAVGDYHGAALSSLEAKNWSKKGLLFGSISFGVSVVVIIYAALRTSIEYGY</sequence>
<dbReference type="PANTHER" id="PTHR14948">
    <property type="entry name" value="NG5"/>
    <property type="match status" value="1"/>
</dbReference>
<evidence type="ECO:0000256" key="7">
    <source>
        <dbReference type="SAM" id="Phobius"/>
    </source>
</evidence>
<comment type="subcellular location">
    <subcellularLocation>
        <location evidence="1">Membrane</location>
    </subcellularLocation>
</comment>
<protein>
    <submittedName>
        <fullName evidence="8">Uncharacterized protein</fullName>
    </submittedName>
</protein>
<feature type="compositionally biased region" description="Pro residues" evidence="6">
    <location>
        <begin position="35"/>
        <end position="46"/>
    </location>
</feature>
<dbReference type="GO" id="GO:0016020">
    <property type="term" value="C:membrane"/>
    <property type="evidence" value="ECO:0000318"/>
    <property type="project" value="GO_Central"/>
</dbReference>
<dbReference type="InterPro" id="IPR007593">
    <property type="entry name" value="CD225/Dispanin_fam"/>
</dbReference>
<accession>A0A7M7T284</accession>
<keyword evidence="4 7" id="KW-1133">Transmembrane helix</keyword>
<dbReference type="AlphaFoldDB" id="A0A7M7T284"/>
<feature type="transmembrane region" description="Helical" evidence="7">
    <location>
        <begin position="99"/>
        <end position="120"/>
    </location>
</feature>
<evidence type="ECO:0000256" key="2">
    <source>
        <dbReference type="ARBA" id="ARBA00006843"/>
    </source>
</evidence>
<feature type="transmembrane region" description="Helical" evidence="7">
    <location>
        <begin position="151"/>
        <end position="171"/>
    </location>
</feature>
<evidence type="ECO:0000256" key="1">
    <source>
        <dbReference type="ARBA" id="ARBA00004370"/>
    </source>
</evidence>
<name>A0A7M7T284_STRPU</name>
<dbReference type="EnsemblMetazoa" id="XM_030992679">
    <property type="protein sequence ID" value="XP_030848539"/>
    <property type="gene ID" value="LOC115927185"/>
</dbReference>
<dbReference type="FunCoup" id="A0A7M7T284">
    <property type="interactions" value="616"/>
</dbReference>
<comment type="similarity">
    <text evidence="2">Belongs to the CD225/Dispanin family.</text>
</comment>
<dbReference type="OrthoDB" id="10018862at2759"/>
<proteinExistence type="inferred from homology"/>
<keyword evidence="3 7" id="KW-0812">Transmembrane</keyword>
<evidence type="ECO:0000313" key="8">
    <source>
        <dbReference type="EnsemblMetazoa" id="XP_030848539"/>
    </source>
</evidence>
<organism evidence="8 9">
    <name type="scientific">Strongylocentrotus purpuratus</name>
    <name type="common">Purple sea urchin</name>
    <dbReference type="NCBI Taxonomy" id="7668"/>
    <lineage>
        <taxon>Eukaryota</taxon>
        <taxon>Metazoa</taxon>
        <taxon>Echinodermata</taxon>
        <taxon>Eleutherozoa</taxon>
        <taxon>Echinozoa</taxon>
        <taxon>Echinoidea</taxon>
        <taxon>Euechinoidea</taxon>
        <taxon>Echinacea</taxon>
        <taxon>Camarodonta</taxon>
        <taxon>Echinidea</taxon>
        <taxon>Strongylocentrotidae</taxon>
        <taxon>Strongylocentrotus</taxon>
    </lineage>
</organism>
<feature type="compositionally biased region" description="Low complexity" evidence="6">
    <location>
        <begin position="51"/>
        <end position="76"/>
    </location>
</feature>
<keyword evidence="9" id="KW-1185">Reference proteome</keyword>
<dbReference type="Pfam" id="PF04505">
    <property type="entry name" value="CD225"/>
    <property type="match status" value="1"/>
</dbReference>
<dbReference type="RefSeq" id="XP_030848539.1">
    <property type="nucleotide sequence ID" value="XM_030992679.1"/>
</dbReference>
<dbReference type="Proteomes" id="UP000007110">
    <property type="component" value="Unassembled WGS sequence"/>
</dbReference>
<evidence type="ECO:0000256" key="3">
    <source>
        <dbReference type="ARBA" id="ARBA00022692"/>
    </source>
</evidence>
<dbReference type="InterPro" id="IPR051423">
    <property type="entry name" value="CD225/Dispanin"/>
</dbReference>
<reference evidence="9" key="1">
    <citation type="submission" date="2015-02" db="EMBL/GenBank/DDBJ databases">
        <title>Genome sequencing for Strongylocentrotus purpuratus.</title>
        <authorList>
            <person name="Murali S."/>
            <person name="Liu Y."/>
            <person name="Vee V."/>
            <person name="English A."/>
            <person name="Wang M."/>
            <person name="Skinner E."/>
            <person name="Han Y."/>
            <person name="Muzny D.M."/>
            <person name="Worley K.C."/>
            <person name="Gibbs R.A."/>
        </authorList>
    </citation>
    <scope>NUCLEOTIDE SEQUENCE</scope>
</reference>
<evidence type="ECO:0000256" key="6">
    <source>
        <dbReference type="SAM" id="MobiDB-lite"/>
    </source>
</evidence>
<dbReference type="GeneID" id="115927185"/>